<feature type="compositionally biased region" description="Basic residues" evidence="1">
    <location>
        <begin position="101"/>
        <end position="111"/>
    </location>
</feature>
<feature type="chain" id="PRO_5014927566" evidence="2">
    <location>
        <begin position="22"/>
        <end position="139"/>
    </location>
</feature>
<feature type="region of interest" description="Disordered" evidence="1">
    <location>
        <begin position="85"/>
        <end position="139"/>
    </location>
</feature>
<feature type="compositionally biased region" description="Acidic residues" evidence="1">
    <location>
        <begin position="88"/>
        <end position="98"/>
    </location>
</feature>
<feature type="signal peptide" evidence="2">
    <location>
        <begin position="1"/>
        <end position="21"/>
    </location>
</feature>
<dbReference type="AlphaFoldDB" id="A0A2K9MHN0"/>
<organism evidence="4 5">
    <name type="scientific">Paracoccus jeotgali</name>
    <dbReference type="NCBI Taxonomy" id="2065379"/>
    <lineage>
        <taxon>Bacteria</taxon>
        <taxon>Pseudomonadati</taxon>
        <taxon>Pseudomonadota</taxon>
        <taxon>Alphaproteobacteria</taxon>
        <taxon>Rhodobacterales</taxon>
        <taxon>Paracoccaceae</taxon>
        <taxon>Paracoccus</taxon>
    </lineage>
</organism>
<keyword evidence="5" id="KW-1185">Reference proteome</keyword>
<reference evidence="5" key="1">
    <citation type="submission" date="2017-12" db="EMBL/GenBank/DDBJ databases">
        <title>Genomic analysis of Paracoccus sp. CBA4604.</title>
        <authorList>
            <person name="Roh S.W."/>
            <person name="Kim J.Y."/>
            <person name="Kim J.S."/>
        </authorList>
    </citation>
    <scope>NUCLEOTIDE SEQUENCE [LARGE SCALE GENOMIC DNA]</scope>
    <source>
        <strain evidence="5">CBA4604</strain>
    </source>
</reference>
<proteinExistence type="predicted"/>
<keyword evidence="2" id="KW-0732">Signal</keyword>
<sequence length="139" mass="15222">MKKTLTILGFLAVFPAGVALADDDCAVPMADWQPRAAVAALAEGKGWTVRRLKIDDGCYEIKGSDAEGRRFKVKLDPASLEIVKWKSEDDDDDDDDDREDKKRRHDTRRQPARTMTAPVVLPPPNGLLGNGAPPAAVVR</sequence>
<dbReference type="Pfam" id="PF13670">
    <property type="entry name" value="PepSY_2"/>
    <property type="match status" value="1"/>
</dbReference>
<protein>
    <submittedName>
        <fullName evidence="4">PepSY domain-containing protein</fullName>
    </submittedName>
</protein>
<dbReference type="KEGG" id="paru:CYR75_13360"/>
<name>A0A2K9MHN0_9RHOB</name>
<evidence type="ECO:0000256" key="2">
    <source>
        <dbReference type="SAM" id="SignalP"/>
    </source>
</evidence>
<evidence type="ECO:0000259" key="3">
    <source>
        <dbReference type="Pfam" id="PF13670"/>
    </source>
</evidence>
<dbReference type="OrthoDB" id="7365433at2"/>
<feature type="compositionally biased region" description="Low complexity" evidence="1">
    <location>
        <begin position="126"/>
        <end position="139"/>
    </location>
</feature>
<evidence type="ECO:0000313" key="4">
    <source>
        <dbReference type="EMBL" id="AUM75147.1"/>
    </source>
</evidence>
<dbReference type="EMBL" id="CP025583">
    <property type="protein sequence ID" value="AUM75147.1"/>
    <property type="molecule type" value="Genomic_DNA"/>
</dbReference>
<gene>
    <name evidence="4" type="ORF">CYR75_13360</name>
</gene>
<dbReference type="InterPro" id="IPR025711">
    <property type="entry name" value="PepSY"/>
</dbReference>
<dbReference type="Proteomes" id="UP000234882">
    <property type="component" value="Chromosome"/>
</dbReference>
<feature type="domain" description="PepSY" evidence="3">
    <location>
        <begin position="6"/>
        <end position="84"/>
    </location>
</feature>
<evidence type="ECO:0000256" key="1">
    <source>
        <dbReference type="SAM" id="MobiDB-lite"/>
    </source>
</evidence>
<accession>A0A2K9MHN0</accession>
<evidence type="ECO:0000313" key="5">
    <source>
        <dbReference type="Proteomes" id="UP000234882"/>
    </source>
</evidence>